<dbReference type="OrthoDB" id="6359816at2759"/>
<dbReference type="VEuPathDB" id="FungiDB:ASPCADRAFT_399142"/>
<dbReference type="InterPro" id="IPR000210">
    <property type="entry name" value="BTB/POZ_dom"/>
</dbReference>
<dbReference type="OMA" id="AFFHAQM"/>
<dbReference type="EMBL" id="KV907506">
    <property type="protein sequence ID" value="OOF92886.1"/>
    <property type="molecule type" value="Genomic_DNA"/>
</dbReference>
<accession>A0A1R3REH0</accession>
<organism evidence="2 3">
    <name type="scientific">Aspergillus carbonarius (strain ITEM 5010)</name>
    <dbReference type="NCBI Taxonomy" id="602072"/>
    <lineage>
        <taxon>Eukaryota</taxon>
        <taxon>Fungi</taxon>
        <taxon>Dikarya</taxon>
        <taxon>Ascomycota</taxon>
        <taxon>Pezizomycotina</taxon>
        <taxon>Eurotiomycetes</taxon>
        <taxon>Eurotiomycetidae</taxon>
        <taxon>Eurotiales</taxon>
        <taxon>Aspergillaceae</taxon>
        <taxon>Aspergillus</taxon>
        <taxon>Aspergillus subgen. Circumdati</taxon>
    </lineage>
</organism>
<dbReference type="SUPFAM" id="SSF54695">
    <property type="entry name" value="POZ domain"/>
    <property type="match status" value="1"/>
</dbReference>
<gene>
    <name evidence="2" type="ORF">ASPCADRAFT_399142</name>
</gene>
<dbReference type="PANTHER" id="PTHR47843">
    <property type="entry name" value="BTB DOMAIN-CONTAINING PROTEIN-RELATED"/>
    <property type="match status" value="1"/>
</dbReference>
<dbReference type="AlphaFoldDB" id="A0A1R3REH0"/>
<dbReference type="PANTHER" id="PTHR47843:SF5">
    <property type="entry name" value="BTB_POZ DOMAIN PROTEIN"/>
    <property type="match status" value="1"/>
</dbReference>
<dbReference type="Proteomes" id="UP000188318">
    <property type="component" value="Unassembled WGS sequence"/>
</dbReference>
<dbReference type="STRING" id="602072.A0A1R3REH0"/>
<sequence>MPAKTSKPVRRHQPATAPGGMAISSLFLNAKWSDITIVCGDKKFSAHRCVVCRQSTYFSLACDGNFKESSGKIEMNDAEPILVEKTLQFLYTGDYTIKRDMLNSMEMFGQPSTPGSPASQSVCPNLGEQTATRFHVRMYAQGTYFQIDALKAKAKEHFARAFLEDPDTWAIAATVDEVYKSTLVSDQGLRDVVTEKIMKFLPLLPVGPKPSVGDYIFKLVPEFTVDLCRASLARNVELEQMEKK</sequence>
<protein>
    <recommendedName>
        <fullName evidence="1">BTB domain-containing protein</fullName>
    </recommendedName>
</protein>
<name>A0A1R3REH0_ASPC5</name>
<proteinExistence type="predicted"/>
<dbReference type="InterPro" id="IPR011333">
    <property type="entry name" value="SKP1/BTB/POZ_sf"/>
</dbReference>
<evidence type="ECO:0000259" key="1">
    <source>
        <dbReference type="PROSITE" id="PS50097"/>
    </source>
</evidence>
<dbReference type="PROSITE" id="PS50097">
    <property type="entry name" value="BTB"/>
    <property type="match status" value="1"/>
</dbReference>
<evidence type="ECO:0000313" key="2">
    <source>
        <dbReference type="EMBL" id="OOF92886.1"/>
    </source>
</evidence>
<keyword evidence="3" id="KW-1185">Reference proteome</keyword>
<dbReference type="CDD" id="cd18186">
    <property type="entry name" value="BTB_POZ_ZBTB_KLHL-like"/>
    <property type="match status" value="1"/>
</dbReference>
<reference evidence="3" key="1">
    <citation type="journal article" date="2017" name="Genome Biol.">
        <title>Comparative genomics reveals high biological diversity and specific adaptations in the industrially and medically important fungal genus Aspergillus.</title>
        <authorList>
            <person name="de Vries R.P."/>
            <person name="Riley R."/>
            <person name="Wiebenga A."/>
            <person name="Aguilar-Osorio G."/>
            <person name="Amillis S."/>
            <person name="Uchima C.A."/>
            <person name="Anderluh G."/>
            <person name="Asadollahi M."/>
            <person name="Askin M."/>
            <person name="Barry K."/>
            <person name="Battaglia E."/>
            <person name="Bayram O."/>
            <person name="Benocci T."/>
            <person name="Braus-Stromeyer S.A."/>
            <person name="Caldana C."/>
            <person name="Canovas D."/>
            <person name="Cerqueira G.C."/>
            <person name="Chen F."/>
            <person name="Chen W."/>
            <person name="Choi C."/>
            <person name="Clum A."/>
            <person name="Dos Santos R.A."/>
            <person name="Damasio A.R."/>
            <person name="Diallinas G."/>
            <person name="Emri T."/>
            <person name="Fekete E."/>
            <person name="Flipphi M."/>
            <person name="Freyberg S."/>
            <person name="Gallo A."/>
            <person name="Gournas C."/>
            <person name="Habgood R."/>
            <person name="Hainaut M."/>
            <person name="Harispe M.L."/>
            <person name="Henrissat B."/>
            <person name="Hilden K.S."/>
            <person name="Hope R."/>
            <person name="Hossain A."/>
            <person name="Karabika E."/>
            <person name="Karaffa L."/>
            <person name="Karanyi Z."/>
            <person name="Krasevec N."/>
            <person name="Kuo A."/>
            <person name="Kusch H."/>
            <person name="LaButti K."/>
            <person name="Lagendijk E.L."/>
            <person name="Lapidus A."/>
            <person name="Levasseur A."/>
            <person name="Lindquist E."/>
            <person name="Lipzen A."/>
            <person name="Logrieco A.F."/>
            <person name="MacCabe A."/>
            <person name="Maekelae M.R."/>
            <person name="Malavazi I."/>
            <person name="Melin P."/>
            <person name="Meyer V."/>
            <person name="Mielnichuk N."/>
            <person name="Miskei M."/>
            <person name="Molnar A.P."/>
            <person name="Mule G."/>
            <person name="Ngan C.Y."/>
            <person name="Orejas M."/>
            <person name="Orosz E."/>
            <person name="Ouedraogo J.P."/>
            <person name="Overkamp K.M."/>
            <person name="Park H.-S."/>
            <person name="Perrone G."/>
            <person name="Piumi F."/>
            <person name="Punt P.J."/>
            <person name="Ram A.F."/>
            <person name="Ramon A."/>
            <person name="Rauscher S."/>
            <person name="Record E."/>
            <person name="Riano-Pachon D.M."/>
            <person name="Robert V."/>
            <person name="Roehrig J."/>
            <person name="Ruller R."/>
            <person name="Salamov A."/>
            <person name="Salih N.S."/>
            <person name="Samson R.A."/>
            <person name="Sandor E."/>
            <person name="Sanguinetti M."/>
            <person name="Schuetze T."/>
            <person name="Sepcic K."/>
            <person name="Shelest E."/>
            <person name="Sherlock G."/>
            <person name="Sophianopoulou V."/>
            <person name="Squina F.M."/>
            <person name="Sun H."/>
            <person name="Susca A."/>
            <person name="Todd R.B."/>
            <person name="Tsang A."/>
            <person name="Unkles S.E."/>
            <person name="van de Wiele N."/>
            <person name="van Rossen-Uffink D."/>
            <person name="Oliveira J.V."/>
            <person name="Vesth T.C."/>
            <person name="Visser J."/>
            <person name="Yu J.-H."/>
            <person name="Zhou M."/>
            <person name="Andersen M.R."/>
            <person name="Archer D.B."/>
            <person name="Baker S.E."/>
            <person name="Benoit I."/>
            <person name="Brakhage A.A."/>
            <person name="Braus G.H."/>
            <person name="Fischer R."/>
            <person name="Frisvad J.C."/>
            <person name="Goldman G.H."/>
            <person name="Houbraken J."/>
            <person name="Oakley B."/>
            <person name="Pocsi I."/>
            <person name="Scazzocchio C."/>
            <person name="Seiboth B."/>
            <person name="vanKuyk P.A."/>
            <person name="Wortman J."/>
            <person name="Dyer P.S."/>
            <person name="Grigoriev I.V."/>
        </authorList>
    </citation>
    <scope>NUCLEOTIDE SEQUENCE [LARGE SCALE GENOMIC DNA]</scope>
    <source>
        <strain evidence="3">ITEM 5010</strain>
    </source>
</reference>
<evidence type="ECO:0000313" key="3">
    <source>
        <dbReference type="Proteomes" id="UP000188318"/>
    </source>
</evidence>
<dbReference type="Pfam" id="PF00651">
    <property type="entry name" value="BTB"/>
    <property type="match status" value="1"/>
</dbReference>
<dbReference type="Gene3D" id="3.30.710.10">
    <property type="entry name" value="Potassium Channel Kv1.1, Chain A"/>
    <property type="match status" value="1"/>
</dbReference>
<feature type="domain" description="BTB" evidence="1">
    <location>
        <begin position="33"/>
        <end position="99"/>
    </location>
</feature>
<dbReference type="SMART" id="SM00225">
    <property type="entry name" value="BTB"/>
    <property type="match status" value="1"/>
</dbReference>